<name>A0A1V0TK69_9ACTN</name>
<comment type="catalytic activity">
    <reaction evidence="1">
        <text>ATP + protein L-histidine = ADP + protein N-phospho-L-histidine.</text>
        <dbReference type="EC" id="2.7.13.3"/>
    </reaction>
</comment>
<dbReference type="PANTHER" id="PTHR45436:SF5">
    <property type="entry name" value="SENSOR HISTIDINE KINASE TRCS"/>
    <property type="match status" value="1"/>
</dbReference>
<dbReference type="Proteomes" id="UP000192726">
    <property type="component" value="Chromosome"/>
</dbReference>
<organism evidence="9 10">
    <name type="scientific">Streptomyces gilvosporeus</name>
    <dbReference type="NCBI Taxonomy" id="553510"/>
    <lineage>
        <taxon>Bacteria</taxon>
        <taxon>Bacillati</taxon>
        <taxon>Actinomycetota</taxon>
        <taxon>Actinomycetes</taxon>
        <taxon>Kitasatosporales</taxon>
        <taxon>Streptomycetaceae</taxon>
        <taxon>Streptomyces</taxon>
    </lineage>
</organism>
<dbReference type="AlphaFoldDB" id="A0A1V0TK69"/>
<evidence type="ECO:0000256" key="1">
    <source>
        <dbReference type="ARBA" id="ARBA00000085"/>
    </source>
</evidence>
<evidence type="ECO:0000256" key="4">
    <source>
        <dbReference type="ARBA" id="ARBA00022679"/>
    </source>
</evidence>
<protein>
    <recommendedName>
        <fullName evidence="2">histidine kinase</fullName>
        <ecNumber evidence="2">2.7.13.3</ecNumber>
    </recommendedName>
</protein>
<proteinExistence type="predicted"/>
<evidence type="ECO:0000313" key="10">
    <source>
        <dbReference type="Proteomes" id="UP000192726"/>
    </source>
</evidence>
<dbReference type="Pfam" id="PF08376">
    <property type="entry name" value="NIT"/>
    <property type="match status" value="1"/>
</dbReference>
<gene>
    <name evidence="9" type="ORF">B1H19_03145</name>
</gene>
<dbReference type="GO" id="GO:0004673">
    <property type="term" value="F:protein histidine kinase activity"/>
    <property type="evidence" value="ECO:0007669"/>
    <property type="project" value="UniProtKB-EC"/>
</dbReference>
<keyword evidence="4" id="KW-0808">Transferase</keyword>
<dbReference type="InterPro" id="IPR013587">
    <property type="entry name" value="Nitrate/nitrite_sensing"/>
</dbReference>
<dbReference type="GO" id="GO:0005886">
    <property type="term" value="C:plasma membrane"/>
    <property type="evidence" value="ECO:0007669"/>
    <property type="project" value="TreeGrafter"/>
</dbReference>
<evidence type="ECO:0000259" key="8">
    <source>
        <dbReference type="SMART" id="SM00387"/>
    </source>
</evidence>
<reference evidence="9 10" key="1">
    <citation type="submission" date="2017-04" db="EMBL/GenBank/DDBJ databases">
        <title>Complete Genome Sequence of Streptomyces gilvosporeus F607, a Capable Producer of Natamycin.</title>
        <authorList>
            <person name="Zong G."/>
            <person name="Zhong C."/>
            <person name="Fu J."/>
            <person name="Qin R."/>
            <person name="Cao G."/>
        </authorList>
    </citation>
    <scope>NUCLEOTIDE SEQUENCE [LARGE SCALE GENOMIC DNA]</scope>
    <source>
        <strain evidence="9 10">F607</strain>
    </source>
</reference>
<feature type="domain" description="Histidine kinase/HSP90-like ATPase" evidence="8">
    <location>
        <begin position="539"/>
        <end position="651"/>
    </location>
</feature>
<keyword evidence="7" id="KW-0472">Membrane</keyword>
<feature type="transmembrane region" description="Helical" evidence="7">
    <location>
        <begin position="337"/>
        <end position="362"/>
    </location>
</feature>
<accession>A0A1V0TK69</accession>
<sequence length="951" mass="101953">MTPARHAYPRGRRVPRWSAVVQWRNWRLPVKLAAVLTVPALLGVASSVVQIRHEVASAEEYADIQQLVELRGDLTTLIGGLRQERTLSAEKLGDRTPVDRAALRRQALDVDHAGATVRRTASKYCHLDQVSKTRYDEAGTFLRRLPALRGQVNSGRIAAWSATQQYSAVIKSALDLDQALVNQFGDPQLSRPATASYDLEVAQEQISLQHVLLLEAARRGSMEDRELSRALQDSDTRMRDKLADFRALATPAQEQSYEETVTGADVKRRAQLVKAALSEPEASEGPGRGSSWQIPVKDWKVSSERTGELMNKAQLRLAHDLRTVSARLQDQTSDRAGAASVILLAVLLLAVGIGVLIGRYLLRSLVVLRSTALEVAEHRLPAAVVNIREGRTADAVVESVPVHTTEEFGELARAFEAVHGQAVRLAVEQATLRSDLRNTLVNLSRRSQSLVERQLRLMEQLERHEEDPDQLANLFKLDHLATRMRRNNENLMVLSGSELARRFDPLVPLGNVLRAAVSEIEHYQRVVVQLPAPLEVIGYAAGDLARLVAELMDNATSFSPPDTQVVIGSSRRRDGSALIDILDQGIGMNDAELAEANRRVAVGSSADVPTSRQMGLFVVGRLATRHGIGVKLTMDQKGSGLRALVLVPAGLVKEEASSTVGRAGTPLSTPDTKPASQVAALRTTDTVTAPPLPRRGDDRVTATARVDDSATTSGSPPDAAEPDRLADTGSFATESAPCPPTPPVTEDAPDVTQDAPAVTDSGPANGTPVNGHTLQDVMHRPVPPTPSGTADPRDAATSWFRPATPERPGAGPQDIARAPAQPAANAGDPAASQDTDGFSWFAAGSARPPAARPLDPPQPQPTAGPPKPAAPRRPPAAAPTGAAEAADHTRVGLPKRVPRANLAPGLAAPRAGGVGDVPVSDDVRVSQDARRTRGFLNSYQAGIRQARPDET</sequence>
<dbReference type="PANTHER" id="PTHR45436">
    <property type="entry name" value="SENSOR HISTIDINE KINASE YKOH"/>
    <property type="match status" value="1"/>
</dbReference>
<evidence type="ECO:0000256" key="2">
    <source>
        <dbReference type="ARBA" id="ARBA00012438"/>
    </source>
</evidence>
<keyword evidence="10" id="KW-1185">Reference proteome</keyword>
<keyword evidence="3" id="KW-0597">Phosphoprotein</keyword>
<dbReference type="InterPro" id="IPR036890">
    <property type="entry name" value="HATPase_C_sf"/>
</dbReference>
<dbReference type="GO" id="GO:0000160">
    <property type="term" value="P:phosphorelay signal transduction system"/>
    <property type="evidence" value="ECO:0007669"/>
    <property type="project" value="TreeGrafter"/>
</dbReference>
<feature type="region of interest" description="Disordered" evidence="6">
    <location>
        <begin position="655"/>
        <end position="920"/>
    </location>
</feature>
<evidence type="ECO:0000256" key="7">
    <source>
        <dbReference type="SAM" id="Phobius"/>
    </source>
</evidence>
<dbReference type="EC" id="2.7.13.3" evidence="2"/>
<dbReference type="Gene3D" id="6.10.340.10">
    <property type="match status" value="1"/>
</dbReference>
<dbReference type="SMART" id="SM00387">
    <property type="entry name" value="HATPase_c"/>
    <property type="match status" value="1"/>
</dbReference>
<keyword evidence="7" id="KW-1133">Transmembrane helix</keyword>
<keyword evidence="7" id="KW-0812">Transmembrane</keyword>
<feature type="compositionally biased region" description="Low complexity" evidence="6">
    <location>
        <begin position="899"/>
        <end position="920"/>
    </location>
</feature>
<dbReference type="SUPFAM" id="SSF55874">
    <property type="entry name" value="ATPase domain of HSP90 chaperone/DNA topoisomerase II/histidine kinase"/>
    <property type="match status" value="1"/>
</dbReference>
<dbReference type="InterPro" id="IPR003594">
    <property type="entry name" value="HATPase_dom"/>
</dbReference>
<keyword evidence="5" id="KW-0418">Kinase</keyword>
<dbReference type="Gene3D" id="3.30.565.10">
    <property type="entry name" value="Histidine kinase-like ATPase, C-terminal domain"/>
    <property type="match status" value="1"/>
</dbReference>
<feature type="compositionally biased region" description="Polar residues" evidence="6">
    <location>
        <begin position="666"/>
        <end position="675"/>
    </location>
</feature>
<evidence type="ECO:0000256" key="3">
    <source>
        <dbReference type="ARBA" id="ARBA00022553"/>
    </source>
</evidence>
<feature type="compositionally biased region" description="Pro residues" evidence="6">
    <location>
        <begin position="850"/>
        <end position="877"/>
    </location>
</feature>
<feature type="compositionally biased region" description="Polar residues" evidence="6">
    <location>
        <begin position="762"/>
        <end position="773"/>
    </location>
</feature>
<feature type="compositionally biased region" description="Basic and acidic residues" evidence="6">
    <location>
        <begin position="694"/>
        <end position="708"/>
    </location>
</feature>
<dbReference type="KEGG" id="sgv:B1H19_03145"/>
<dbReference type="STRING" id="553510.B1H19_03145"/>
<dbReference type="Pfam" id="PF02518">
    <property type="entry name" value="HATPase_c"/>
    <property type="match status" value="1"/>
</dbReference>
<dbReference type="EMBL" id="CP020569">
    <property type="protein sequence ID" value="ARF53293.1"/>
    <property type="molecule type" value="Genomic_DNA"/>
</dbReference>
<evidence type="ECO:0000256" key="5">
    <source>
        <dbReference type="ARBA" id="ARBA00022777"/>
    </source>
</evidence>
<dbReference type="InterPro" id="IPR050428">
    <property type="entry name" value="TCS_sensor_his_kinase"/>
</dbReference>
<feature type="compositionally biased region" description="Low complexity" evidence="6">
    <location>
        <begin position="812"/>
        <end position="834"/>
    </location>
</feature>
<evidence type="ECO:0000256" key="6">
    <source>
        <dbReference type="SAM" id="MobiDB-lite"/>
    </source>
</evidence>
<evidence type="ECO:0000313" key="9">
    <source>
        <dbReference type="EMBL" id="ARF53293.1"/>
    </source>
</evidence>